<dbReference type="InterPro" id="IPR036390">
    <property type="entry name" value="WH_DNA-bd_sf"/>
</dbReference>
<gene>
    <name evidence="8" type="ORF">FB4_0402</name>
</gene>
<keyword evidence="4" id="KW-0238">DNA-binding</keyword>
<evidence type="ECO:0000256" key="4">
    <source>
        <dbReference type="ARBA" id="ARBA00023125"/>
    </source>
</evidence>
<name>I9B185_9FIRM</name>
<keyword evidence="9" id="KW-1185">Reference proteome</keyword>
<dbReference type="SUPFAM" id="SSF46785">
    <property type="entry name" value="Winged helix' DNA-binding domain"/>
    <property type="match status" value="1"/>
</dbReference>
<evidence type="ECO:0000259" key="5">
    <source>
        <dbReference type="PROSITE" id="PS50045"/>
    </source>
</evidence>
<keyword evidence="2" id="KW-0547">Nucleotide-binding</keyword>
<dbReference type="GO" id="GO:0009401">
    <property type="term" value="P:phosphoenolpyruvate-dependent sugar phosphotransferase system"/>
    <property type="evidence" value="ECO:0007669"/>
    <property type="project" value="InterPro"/>
</dbReference>
<dbReference type="GO" id="GO:0003677">
    <property type="term" value="F:DNA binding"/>
    <property type="evidence" value="ECO:0007669"/>
    <property type="project" value="UniProtKB-KW"/>
</dbReference>
<dbReference type="InterPro" id="IPR011608">
    <property type="entry name" value="PRD"/>
</dbReference>
<evidence type="ECO:0000256" key="2">
    <source>
        <dbReference type="ARBA" id="ARBA00022741"/>
    </source>
</evidence>
<organism evidence="8 9">
    <name type="scientific">Pelosinus fermentans B4</name>
    <dbReference type="NCBI Taxonomy" id="1149862"/>
    <lineage>
        <taxon>Bacteria</taxon>
        <taxon>Bacillati</taxon>
        <taxon>Bacillota</taxon>
        <taxon>Negativicutes</taxon>
        <taxon>Selenomonadales</taxon>
        <taxon>Sporomusaceae</taxon>
        <taxon>Pelosinus</taxon>
    </lineage>
</organism>
<dbReference type="GO" id="GO:0005524">
    <property type="term" value="F:ATP binding"/>
    <property type="evidence" value="ECO:0007669"/>
    <property type="project" value="UniProtKB-KW"/>
</dbReference>
<dbReference type="PANTHER" id="PTHR32071:SF38">
    <property type="entry name" value="PSP OPERON TRANSCRIPTIONAL ACTIVATOR"/>
    <property type="match status" value="1"/>
</dbReference>
<dbReference type="SUPFAM" id="SSF63520">
    <property type="entry name" value="PTS-regulatory domain, PRD"/>
    <property type="match status" value="2"/>
</dbReference>
<dbReference type="Gene3D" id="3.40.50.300">
    <property type="entry name" value="P-loop containing nucleotide triphosphate hydrolases"/>
    <property type="match status" value="1"/>
</dbReference>
<dbReference type="GO" id="GO:0006355">
    <property type="term" value="P:regulation of DNA-templated transcription"/>
    <property type="evidence" value="ECO:0007669"/>
    <property type="project" value="InterPro"/>
</dbReference>
<dbReference type="PROSITE" id="PS51372">
    <property type="entry name" value="PRD_2"/>
    <property type="match status" value="2"/>
</dbReference>
<dbReference type="PROSITE" id="PS00676">
    <property type="entry name" value="SIGMA54_INTERACT_2"/>
    <property type="match status" value="1"/>
</dbReference>
<evidence type="ECO:0000259" key="6">
    <source>
        <dbReference type="PROSITE" id="PS51096"/>
    </source>
</evidence>
<evidence type="ECO:0000259" key="7">
    <source>
        <dbReference type="PROSITE" id="PS51372"/>
    </source>
</evidence>
<dbReference type="InterPro" id="IPR002078">
    <property type="entry name" value="Sigma_54_int"/>
</dbReference>
<evidence type="ECO:0000256" key="1">
    <source>
        <dbReference type="ARBA" id="ARBA00022679"/>
    </source>
</evidence>
<feature type="domain" description="PRD" evidence="7">
    <location>
        <begin position="791"/>
        <end position="891"/>
    </location>
</feature>
<dbReference type="Pfam" id="PF00158">
    <property type="entry name" value="Sigma54_activat"/>
    <property type="match status" value="1"/>
</dbReference>
<dbReference type="SUPFAM" id="SSF53062">
    <property type="entry name" value="PTS system fructose IIA component-like"/>
    <property type="match status" value="1"/>
</dbReference>
<dbReference type="PROSITE" id="PS50045">
    <property type="entry name" value="SIGMA54_INTERACT_4"/>
    <property type="match status" value="1"/>
</dbReference>
<dbReference type="PANTHER" id="PTHR32071">
    <property type="entry name" value="TRANSCRIPTIONAL REGULATORY PROTEIN"/>
    <property type="match status" value="1"/>
</dbReference>
<dbReference type="Gene3D" id="3.40.50.510">
    <property type="entry name" value="Phosphotransferase system, mannose-type IIA component"/>
    <property type="match status" value="1"/>
</dbReference>
<dbReference type="SMART" id="SM00382">
    <property type="entry name" value="AAA"/>
    <property type="match status" value="1"/>
</dbReference>
<feature type="domain" description="Sigma-54 factor interaction" evidence="5">
    <location>
        <begin position="145"/>
        <end position="379"/>
    </location>
</feature>
<keyword evidence="1" id="KW-0808">Transferase</keyword>
<dbReference type="InterPro" id="IPR004701">
    <property type="entry name" value="PTS_EIIA_man-typ"/>
</dbReference>
<reference evidence="8 9" key="1">
    <citation type="journal article" date="2012" name="J. Bacteriol.">
        <title>Draft Genome Sequences for Two Metal-Reducing Pelosinus fermentans Strains Isolated from a Cr(VI)-Contaminated Site and for Type Strain R7.</title>
        <authorList>
            <person name="Brown S.D."/>
            <person name="Podar M."/>
            <person name="Klingeman D.M."/>
            <person name="Johnson C.M."/>
            <person name="Yang Z.K."/>
            <person name="Utturkar S.M."/>
            <person name="Land M.L."/>
            <person name="Mosher J.J."/>
            <person name="Hurt R.A.Jr."/>
            <person name="Phelps T.J."/>
            <person name="Palumbo A.V."/>
            <person name="Arkin A.P."/>
            <person name="Hazen T.C."/>
            <person name="Elias D.A."/>
        </authorList>
    </citation>
    <scope>NUCLEOTIDE SEQUENCE [LARGE SCALE GENOMIC DNA]</scope>
    <source>
        <strain evidence="8 9">B4</strain>
    </source>
</reference>
<feature type="domain" description="PTS EIIA type-4" evidence="6">
    <location>
        <begin position="619"/>
        <end position="757"/>
    </location>
</feature>
<dbReference type="AlphaFoldDB" id="I9B185"/>
<dbReference type="InterPro" id="IPR027417">
    <property type="entry name" value="P-loop_NTPase"/>
</dbReference>
<dbReference type="OrthoDB" id="1632886at2"/>
<sequence length="891" mass="102001">MHYEKNLKRKDRIYQLLNKNLEKQEIQETAQIFNYGLHAGKISTELHIDRSNVSRELNQLVKETSVIKISGKPVLYFSRKVIECLFHVKISQYVFYSKTLFLQILDPHVDIVTLSETKQNRYSMPSLPKKDKIATESFKKIFDTLIGTDSSLKNQIKQAIAAIIYPPNGLHTFLMGPTGVGKTTFAELMYRYAVAIEKLRSDAPYIIFNCADYAGNSQLLLSYLFGHVKGAFTGADKEKPGLIDAADGGILFLDEVHRLSPEGQEMLFSLMDRGIFRRLGESDNLHKANVRLILATTENPEKAVLTTFLRRIPCVIKIPSLSERPMKERMQLICAFFIEESKKIKLPVTVSTEVLKLFLLYDCKGNIGQLRNDIQITCANAFVDYLTENKDTIYIKLSQMANRFTEGLFIMDQKREELVQSFDLNSIVDLTFSAETIEDEDPLKKIIFHDDYKTEEDFYESILHNSRKYFDEGKSIAEIKNNINLQVVEYFNKFPPQKINKTNNEHDSMLYKIIQEEVINVVREILAEVAADLNICIDSRIIYSLALHIETLMERLKTGVHVYNSSLLMNQTHLTDEYEMSLRIKNKLEKKLHIKIPNEEADFIAMFLYALKNSEHQNYISVIVMTHGNSTASSMASVANELLQTDHIKAIDMPLKKTVNDTLQNAIELVRDISPQKGVLLLVDMGSLATFSESITKETGILTDTIKMVSTPMVIEAARKSMMPNMTLELLVEEVEKTSIFIGQSMSISANKRNSGIGANKNIATSATELDYFDHDHDKMMTLLGRVLTFLNPVKAYDLLNQVYTALLKQLEIAPDRGLKIKFMFHNMGMIERLISKEIFEYTKLKDLKKRKKSIFITIKTEYKIIENAFGIHIPDSEFAYIIEMLSPYYE</sequence>
<dbReference type="PROSITE" id="PS51096">
    <property type="entry name" value="PTS_EIIA_TYPE_4"/>
    <property type="match status" value="1"/>
</dbReference>
<dbReference type="Pfam" id="PF00874">
    <property type="entry name" value="PRD"/>
    <property type="match status" value="2"/>
</dbReference>
<dbReference type="PATRIC" id="fig|1149862.3.peg.1825"/>
<evidence type="ECO:0000256" key="3">
    <source>
        <dbReference type="ARBA" id="ARBA00022840"/>
    </source>
</evidence>
<dbReference type="CDD" id="cd00009">
    <property type="entry name" value="AAA"/>
    <property type="match status" value="1"/>
</dbReference>
<dbReference type="SUPFAM" id="SSF52540">
    <property type="entry name" value="P-loop containing nucleoside triphosphate hydrolases"/>
    <property type="match status" value="1"/>
</dbReference>
<dbReference type="InterPro" id="IPR036634">
    <property type="entry name" value="PRD_sf"/>
</dbReference>
<dbReference type="InterPro" id="IPR003593">
    <property type="entry name" value="AAA+_ATPase"/>
</dbReference>
<dbReference type="InterPro" id="IPR036662">
    <property type="entry name" value="PTS_EIIA_man-typ_sf"/>
</dbReference>
<dbReference type="InterPro" id="IPR025943">
    <property type="entry name" value="Sigma_54_int_dom_ATP-bd_2"/>
</dbReference>
<evidence type="ECO:0000313" key="8">
    <source>
        <dbReference type="EMBL" id="EIW18877.1"/>
    </source>
</evidence>
<dbReference type="Gene3D" id="1.10.1790.10">
    <property type="entry name" value="PRD domain"/>
    <property type="match status" value="2"/>
</dbReference>
<protein>
    <submittedName>
        <fullName evidence="8">Sigma-54 factor interaction domain-containing protein</fullName>
    </submittedName>
</protein>
<dbReference type="GO" id="GO:0016020">
    <property type="term" value="C:membrane"/>
    <property type="evidence" value="ECO:0007669"/>
    <property type="project" value="InterPro"/>
</dbReference>
<feature type="domain" description="PRD" evidence="7">
    <location>
        <begin position="513"/>
        <end position="618"/>
    </location>
</feature>
<accession>I9B185</accession>
<dbReference type="GO" id="GO:0016740">
    <property type="term" value="F:transferase activity"/>
    <property type="evidence" value="ECO:0007669"/>
    <property type="project" value="UniProtKB-KW"/>
</dbReference>
<evidence type="ECO:0000313" key="9">
    <source>
        <dbReference type="Proteomes" id="UP000004324"/>
    </source>
</evidence>
<keyword evidence="3" id="KW-0067">ATP-binding</keyword>
<dbReference type="Pfam" id="PF03610">
    <property type="entry name" value="EIIA-man"/>
    <property type="match status" value="1"/>
</dbReference>
<comment type="caution">
    <text evidence="8">The sequence shown here is derived from an EMBL/GenBank/DDBJ whole genome shotgun (WGS) entry which is preliminary data.</text>
</comment>
<proteinExistence type="predicted"/>
<dbReference type="Proteomes" id="UP000004324">
    <property type="component" value="Unassembled WGS sequence"/>
</dbReference>
<dbReference type="EMBL" id="AKVJ01000022">
    <property type="protein sequence ID" value="EIW18877.1"/>
    <property type="molecule type" value="Genomic_DNA"/>
</dbReference>